<protein>
    <submittedName>
        <fullName evidence="2">Uncharacterized protein</fullName>
    </submittedName>
</protein>
<reference evidence="2 3" key="1">
    <citation type="submission" date="2017-11" db="EMBL/GenBank/DDBJ databases">
        <title>Comparative genomics of Botrytis spp.</title>
        <authorList>
            <person name="Valero-Jimenez C.A."/>
            <person name="Tapia P."/>
            <person name="Veloso J."/>
            <person name="Silva-Moreno E."/>
            <person name="Staats M."/>
            <person name="Valdes J.H."/>
            <person name="Van Kan J.A.L."/>
        </authorList>
    </citation>
    <scope>NUCLEOTIDE SEQUENCE [LARGE SCALE GENOMIC DNA]</scope>
    <source>
        <strain evidence="2 3">MUCL2830</strain>
    </source>
</reference>
<proteinExistence type="predicted"/>
<feature type="region of interest" description="Disordered" evidence="1">
    <location>
        <begin position="80"/>
        <end position="100"/>
    </location>
</feature>
<gene>
    <name evidence="2" type="ORF">BOTCAL_0017g00130</name>
</gene>
<dbReference type="Proteomes" id="UP000297299">
    <property type="component" value="Unassembled WGS sequence"/>
</dbReference>
<evidence type="ECO:0000313" key="2">
    <source>
        <dbReference type="EMBL" id="TEY85101.1"/>
    </source>
</evidence>
<sequence length="100" mass="11636">MTTPKTYVLSRNRLCFGTEEDAKHRDVMERDGIIDCPMNIASVAWNVWTASKVGMRPLQRTNNREEWSKLYSSILQYPHEDVSNQRSTQPSQHKLKANEL</sequence>
<organism evidence="2 3">
    <name type="scientific">Botryotinia calthae</name>
    <dbReference type="NCBI Taxonomy" id="38488"/>
    <lineage>
        <taxon>Eukaryota</taxon>
        <taxon>Fungi</taxon>
        <taxon>Dikarya</taxon>
        <taxon>Ascomycota</taxon>
        <taxon>Pezizomycotina</taxon>
        <taxon>Leotiomycetes</taxon>
        <taxon>Helotiales</taxon>
        <taxon>Sclerotiniaceae</taxon>
        <taxon>Botryotinia</taxon>
    </lineage>
</organism>
<dbReference type="EMBL" id="PHWZ01000017">
    <property type="protein sequence ID" value="TEY85101.1"/>
    <property type="molecule type" value="Genomic_DNA"/>
</dbReference>
<name>A0A4Y8DHU1_9HELO</name>
<accession>A0A4Y8DHU1</accession>
<keyword evidence="3" id="KW-1185">Reference proteome</keyword>
<comment type="caution">
    <text evidence="2">The sequence shown here is derived from an EMBL/GenBank/DDBJ whole genome shotgun (WGS) entry which is preliminary data.</text>
</comment>
<evidence type="ECO:0000313" key="3">
    <source>
        <dbReference type="Proteomes" id="UP000297299"/>
    </source>
</evidence>
<dbReference type="AlphaFoldDB" id="A0A4Y8DHU1"/>
<evidence type="ECO:0000256" key="1">
    <source>
        <dbReference type="SAM" id="MobiDB-lite"/>
    </source>
</evidence>